<comment type="caution">
    <text evidence="2">The sequence shown here is derived from an EMBL/GenBank/DDBJ whole genome shotgun (WGS) entry which is preliminary data.</text>
</comment>
<dbReference type="AlphaFoldDB" id="A0ABD0NXM2"/>
<organism evidence="2 3">
    <name type="scientific">Cirrhinus mrigala</name>
    <name type="common">Mrigala</name>
    <dbReference type="NCBI Taxonomy" id="683832"/>
    <lineage>
        <taxon>Eukaryota</taxon>
        <taxon>Metazoa</taxon>
        <taxon>Chordata</taxon>
        <taxon>Craniata</taxon>
        <taxon>Vertebrata</taxon>
        <taxon>Euteleostomi</taxon>
        <taxon>Actinopterygii</taxon>
        <taxon>Neopterygii</taxon>
        <taxon>Teleostei</taxon>
        <taxon>Ostariophysi</taxon>
        <taxon>Cypriniformes</taxon>
        <taxon>Cyprinidae</taxon>
        <taxon>Labeoninae</taxon>
        <taxon>Labeonini</taxon>
        <taxon>Cirrhinus</taxon>
    </lineage>
</organism>
<feature type="compositionally biased region" description="Low complexity" evidence="1">
    <location>
        <begin position="42"/>
        <end position="52"/>
    </location>
</feature>
<dbReference type="EMBL" id="JAMKFB020000019">
    <property type="protein sequence ID" value="KAL0166260.1"/>
    <property type="molecule type" value="Genomic_DNA"/>
</dbReference>
<evidence type="ECO:0000313" key="2">
    <source>
        <dbReference type="EMBL" id="KAL0166260.1"/>
    </source>
</evidence>
<sequence length="144" mass="15084">VLDSTLARRPSSSTMAPSSLLYAVVSSPLAPPDSLVPPAPPWSSATPASPRPFGSTPLRHPPDPPRQPGSLSPPRAPPPPSSYMAPPSVRSTVGHHHGCGLGPARLLLLQSHLSSSWLLPPSGPLWSFLSSPWLLPPSSPPWTL</sequence>
<feature type="non-terminal residue" evidence="2">
    <location>
        <position position="1"/>
    </location>
</feature>
<feature type="region of interest" description="Disordered" evidence="1">
    <location>
        <begin position="33"/>
        <end position="97"/>
    </location>
</feature>
<keyword evidence="3" id="KW-1185">Reference proteome</keyword>
<protein>
    <submittedName>
        <fullName evidence="2">Uncharacterized protein</fullName>
    </submittedName>
</protein>
<accession>A0ABD0NXM2</accession>
<gene>
    <name evidence="2" type="ORF">M9458_038104</name>
</gene>
<proteinExistence type="predicted"/>
<dbReference type="Proteomes" id="UP001529510">
    <property type="component" value="Unassembled WGS sequence"/>
</dbReference>
<name>A0ABD0NXM2_CIRMR</name>
<feature type="non-terminal residue" evidence="2">
    <location>
        <position position="144"/>
    </location>
</feature>
<reference evidence="2 3" key="1">
    <citation type="submission" date="2024-05" db="EMBL/GenBank/DDBJ databases">
        <title>Genome sequencing and assembly of Indian major carp, Cirrhinus mrigala (Hamilton, 1822).</title>
        <authorList>
            <person name="Mohindra V."/>
            <person name="Chowdhury L.M."/>
            <person name="Lal K."/>
            <person name="Jena J.K."/>
        </authorList>
    </citation>
    <scope>NUCLEOTIDE SEQUENCE [LARGE SCALE GENOMIC DNA]</scope>
    <source>
        <strain evidence="2">CM1030</strain>
        <tissue evidence="2">Blood</tissue>
    </source>
</reference>
<evidence type="ECO:0000256" key="1">
    <source>
        <dbReference type="SAM" id="MobiDB-lite"/>
    </source>
</evidence>
<evidence type="ECO:0000313" key="3">
    <source>
        <dbReference type="Proteomes" id="UP001529510"/>
    </source>
</evidence>